<feature type="domain" description="Retroviral polymerase SH3-like" evidence="1">
    <location>
        <begin position="79"/>
        <end position="128"/>
    </location>
</feature>
<keyword evidence="3" id="KW-1185">Reference proteome</keyword>
<gene>
    <name evidence="2" type="ORF">Tco_1041769</name>
</gene>
<evidence type="ECO:0000313" key="2">
    <source>
        <dbReference type="EMBL" id="GJT75044.1"/>
    </source>
</evidence>
<name>A0ABQ5GI91_9ASTR</name>
<dbReference type="Proteomes" id="UP001151760">
    <property type="component" value="Unassembled WGS sequence"/>
</dbReference>
<dbReference type="EMBL" id="BQNB010018495">
    <property type="protein sequence ID" value="GJT75044.1"/>
    <property type="molecule type" value="Genomic_DNA"/>
</dbReference>
<comment type="caution">
    <text evidence="2">The sequence shown here is derived from an EMBL/GenBank/DDBJ whole genome shotgun (WGS) entry which is preliminary data.</text>
</comment>
<dbReference type="Pfam" id="PF25597">
    <property type="entry name" value="SH3_retrovirus"/>
    <property type="match status" value="1"/>
</dbReference>
<proteinExistence type="predicted"/>
<reference evidence="2" key="1">
    <citation type="journal article" date="2022" name="Int. J. Mol. Sci.">
        <title>Draft Genome of Tanacetum Coccineum: Genomic Comparison of Closely Related Tanacetum-Family Plants.</title>
        <authorList>
            <person name="Yamashiro T."/>
            <person name="Shiraishi A."/>
            <person name="Nakayama K."/>
            <person name="Satake H."/>
        </authorList>
    </citation>
    <scope>NUCLEOTIDE SEQUENCE</scope>
</reference>
<reference evidence="2" key="2">
    <citation type="submission" date="2022-01" db="EMBL/GenBank/DDBJ databases">
        <authorList>
            <person name="Yamashiro T."/>
            <person name="Shiraishi A."/>
            <person name="Satake H."/>
            <person name="Nakayama K."/>
        </authorList>
    </citation>
    <scope>NUCLEOTIDE SEQUENCE</scope>
</reference>
<protein>
    <recommendedName>
        <fullName evidence="1">Retroviral polymerase SH3-like domain-containing protein</fullName>
    </recommendedName>
</protein>
<evidence type="ECO:0000313" key="3">
    <source>
        <dbReference type="Proteomes" id="UP001151760"/>
    </source>
</evidence>
<accession>A0ABQ5GI91</accession>
<organism evidence="2 3">
    <name type="scientific">Tanacetum coccineum</name>
    <dbReference type="NCBI Taxonomy" id="301880"/>
    <lineage>
        <taxon>Eukaryota</taxon>
        <taxon>Viridiplantae</taxon>
        <taxon>Streptophyta</taxon>
        <taxon>Embryophyta</taxon>
        <taxon>Tracheophyta</taxon>
        <taxon>Spermatophyta</taxon>
        <taxon>Magnoliopsida</taxon>
        <taxon>eudicotyledons</taxon>
        <taxon>Gunneridae</taxon>
        <taxon>Pentapetalae</taxon>
        <taxon>asterids</taxon>
        <taxon>campanulids</taxon>
        <taxon>Asterales</taxon>
        <taxon>Asteraceae</taxon>
        <taxon>Asteroideae</taxon>
        <taxon>Anthemideae</taxon>
        <taxon>Anthemidinae</taxon>
        <taxon>Tanacetum</taxon>
    </lineage>
</organism>
<dbReference type="InterPro" id="IPR057670">
    <property type="entry name" value="SH3_retrovirus"/>
</dbReference>
<sequence>MVVGLLKFKYDKDHLYSASEQGKSKGAILKTKPITSTDARLQLLHMDLLVYFLRSKDEAPETIKKFITLNQVSLHATVQKLKPKADIGIFIGYSEDSRGFQIYNQRTWKIMETIHVKFDELITMDSKRNMSTNFVAPDTIHNDDTRSSTTIIIAEDEAPHSVSITTD</sequence>
<evidence type="ECO:0000259" key="1">
    <source>
        <dbReference type="Pfam" id="PF25597"/>
    </source>
</evidence>